<dbReference type="Proteomes" id="UP000238392">
    <property type="component" value="Unassembled WGS sequence"/>
</dbReference>
<evidence type="ECO:0000256" key="3">
    <source>
        <dbReference type="ARBA" id="ARBA00023159"/>
    </source>
</evidence>
<organism evidence="6 7">
    <name type="scientific">Donghicola tyrosinivorans</name>
    <dbReference type="NCBI Taxonomy" id="1652492"/>
    <lineage>
        <taxon>Bacteria</taxon>
        <taxon>Pseudomonadati</taxon>
        <taxon>Pseudomonadota</taxon>
        <taxon>Alphaproteobacteria</taxon>
        <taxon>Rhodobacterales</taxon>
        <taxon>Roseobacteraceae</taxon>
        <taxon>Donghicola</taxon>
    </lineage>
</organism>
<name>A0A2T0WWN9_9RHOB</name>
<evidence type="ECO:0000256" key="4">
    <source>
        <dbReference type="ARBA" id="ARBA00023163"/>
    </source>
</evidence>
<dbReference type="Gene3D" id="3.30.70.920">
    <property type="match status" value="1"/>
</dbReference>
<accession>A0A2T0WWN9</accession>
<dbReference type="InterPro" id="IPR019887">
    <property type="entry name" value="Tscrpt_reg_AsnC/Lrp_C"/>
</dbReference>
<dbReference type="PANTHER" id="PTHR30154">
    <property type="entry name" value="LEUCINE-RESPONSIVE REGULATORY PROTEIN"/>
    <property type="match status" value="1"/>
</dbReference>
<dbReference type="Pfam" id="PF01037">
    <property type="entry name" value="AsnC_trans_reg"/>
    <property type="match status" value="1"/>
</dbReference>
<dbReference type="CDD" id="cd00090">
    <property type="entry name" value="HTH_ARSR"/>
    <property type="match status" value="1"/>
</dbReference>
<evidence type="ECO:0000313" key="7">
    <source>
        <dbReference type="Proteomes" id="UP000238392"/>
    </source>
</evidence>
<comment type="caution">
    <text evidence="6">The sequence shown here is derived from an EMBL/GenBank/DDBJ whole genome shotgun (WGS) entry which is preliminary data.</text>
</comment>
<dbReference type="PRINTS" id="PR00033">
    <property type="entry name" value="HTHASNC"/>
</dbReference>
<keyword evidence="7" id="KW-1185">Reference proteome</keyword>
<dbReference type="PROSITE" id="PS00519">
    <property type="entry name" value="HTH_ASNC_1"/>
    <property type="match status" value="1"/>
</dbReference>
<dbReference type="SUPFAM" id="SSF46785">
    <property type="entry name" value="Winged helix' DNA-binding domain"/>
    <property type="match status" value="1"/>
</dbReference>
<sequence>MQTEKIELDRFDHAILNELASEARISVTELAKRIGLSKSPTQARLRRLEVAGIIKGYRAMLDPVQLGLNHVAFVEVRLHDTTEASLRAFNAAVSTIHEIEQCHLIAGSFDYLLKVRTSDITSYRQVLGEKISSLPCVAHTSTFVVMEAVKESILGDVN</sequence>
<protein>
    <submittedName>
        <fullName evidence="6">Lrp/AsnC family leucine-responsive transcriptional regulator</fullName>
    </submittedName>
</protein>
<keyword evidence="3" id="KW-0010">Activator</keyword>
<gene>
    <name evidence="6" type="ORF">CLV74_104123</name>
</gene>
<reference evidence="6 7" key="1">
    <citation type="submission" date="2018-03" db="EMBL/GenBank/DDBJ databases">
        <title>Genomic Encyclopedia of Archaeal and Bacterial Type Strains, Phase II (KMG-II): from individual species to whole genera.</title>
        <authorList>
            <person name="Goeker M."/>
        </authorList>
    </citation>
    <scope>NUCLEOTIDE SEQUENCE [LARGE SCALE GENOMIC DNA]</scope>
    <source>
        <strain evidence="6 7">DSM 100212</strain>
    </source>
</reference>
<keyword evidence="2" id="KW-0238">DNA-binding</keyword>
<feature type="domain" description="HTH asnC-type" evidence="5">
    <location>
        <begin position="8"/>
        <end position="69"/>
    </location>
</feature>
<dbReference type="Pfam" id="PF13412">
    <property type="entry name" value="HTH_24"/>
    <property type="match status" value="1"/>
</dbReference>
<dbReference type="GO" id="GO:0006355">
    <property type="term" value="P:regulation of DNA-templated transcription"/>
    <property type="evidence" value="ECO:0007669"/>
    <property type="project" value="UniProtKB-ARBA"/>
</dbReference>
<dbReference type="RefSeq" id="WP_106263638.1">
    <property type="nucleotide sequence ID" value="NZ_PVTQ01000004.1"/>
</dbReference>
<evidence type="ECO:0000313" key="6">
    <source>
        <dbReference type="EMBL" id="PRY91110.1"/>
    </source>
</evidence>
<evidence type="ECO:0000259" key="5">
    <source>
        <dbReference type="PROSITE" id="PS50956"/>
    </source>
</evidence>
<dbReference type="InterPro" id="IPR011008">
    <property type="entry name" value="Dimeric_a/b-barrel"/>
</dbReference>
<keyword evidence="1" id="KW-0805">Transcription regulation</keyword>
<evidence type="ECO:0000256" key="2">
    <source>
        <dbReference type="ARBA" id="ARBA00023125"/>
    </source>
</evidence>
<proteinExistence type="predicted"/>
<dbReference type="InterPro" id="IPR019888">
    <property type="entry name" value="Tscrpt_reg_AsnC-like"/>
</dbReference>
<dbReference type="OrthoDB" id="9802341at2"/>
<dbReference type="GO" id="GO:0043565">
    <property type="term" value="F:sequence-specific DNA binding"/>
    <property type="evidence" value="ECO:0007669"/>
    <property type="project" value="InterPro"/>
</dbReference>
<dbReference type="EMBL" id="PVTQ01000004">
    <property type="protein sequence ID" value="PRY91110.1"/>
    <property type="molecule type" value="Genomic_DNA"/>
</dbReference>
<dbReference type="SUPFAM" id="SSF54909">
    <property type="entry name" value="Dimeric alpha+beta barrel"/>
    <property type="match status" value="1"/>
</dbReference>
<dbReference type="GO" id="GO:0005829">
    <property type="term" value="C:cytosol"/>
    <property type="evidence" value="ECO:0007669"/>
    <property type="project" value="TreeGrafter"/>
</dbReference>
<dbReference type="InterPro" id="IPR036388">
    <property type="entry name" value="WH-like_DNA-bd_sf"/>
</dbReference>
<dbReference type="SMART" id="SM00344">
    <property type="entry name" value="HTH_ASNC"/>
    <property type="match status" value="1"/>
</dbReference>
<dbReference type="InterPro" id="IPR000485">
    <property type="entry name" value="AsnC-type_HTH_dom"/>
</dbReference>
<dbReference type="PROSITE" id="PS50956">
    <property type="entry name" value="HTH_ASNC_2"/>
    <property type="match status" value="1"/>
</dbReference>
<dbReference type="Gene3D" id="1.10.10.10">
    <property type="entry name" value="Winged helix-like DNA-binding domain superfamily/Winged helix DNA-binding domain"/>
    <property type="match status" value="1"/>
</dbReference>
<dbReference type="InterPro" id="IPR019885">
    <property type="entry name" value="Tscrpt_reg_HTH_AsnC-type_CS"/>
</dbReference>
<keyword evidence="4" id="KW-0804">Transcription</keyword>
<evidence type="ECO:0000256" key="1">
    <source>
        <dbReference type="ARBA" id="ARBA00023015"/>
    </source>
</evidence>
<dbReference type="GO" id="GO:0043201">
    <property type="term" value="P:response to L-leucine"/>
    <property type="evidence" value="ECO:0007669"/>
    <property type="project" value="TreeGrafter"/>
</dbReference>
<dbReference type="PANTHER" id="PTHR30154:SF0">
    <property type="entry name" value="LEUCINE-RESPONSIVE REGULATORY PROTEIN"/>
    <property type="match status" value="1"/>
</dbReference>
<dbReference type="GO" id="GO:0006524">
    <property type="term" value="P:alanine catabolic process"/>
    <property type="evidence" value="ECO:0007669"/>
    <property type="project" value="TreeGrafter"/>
</dbReference>
<dbReference type="AlphaFoldDB" id="A0A2T0WWN9"/>
<dbReference type="InterPro" id="IPR011991">
    <property type="entry name" value="ArsR-like_HTH"/>
</dbReference>
<dbReference type="InterPro" id="IPR036390">
    <property type="entry name" value="WH_DNA-bd_sf"/>
</dbReference>